<organism evidence="2 3">
    <name type="scientific">Kitasatospora viridis</name>
    <dbReference type="NCBI Taxonomy" id="281105"/>
    <lineage>
        <taxon>Bacteria</taxon>
        <taxon>Bacillati</taxon>
        <taxon>Actinomycetota</taxon>
        <taxon>Actinomycetes</taxon>
        <taxon>Kitasatosporales</taxon>
        <taxon>Streptomycetaceae</taxon>
        <taxon>Kitasatospora</taxon>
    </lineage>
</organism>
<dbReference type="GO" id="GO:0006465">
    <property type="term" value="P:signal peptide processing"/>
    <property type="evidence" value="ECO:0007669"/>
    <property type="project" value="InterPro"/>
</dbReference>
<accession>A0A561TWU3</accession>
<protein>
    <recommendedName>
        <fullName evidence="1">Peptidase S26 domain-containing protein</fullName>
    </recommendedName>
</protein>
<dbReference type="GO" id="GO:0004252">
    <property type="term" value="F:serine-type endopeptidase activity"/>
    <property type="evidence" value="ECO:0007669"/>
    <property type="project" value="InterPro"/>
</dbReference>
<feature type="domain" description="Peptidase S26" evidence="1">
    <location>
        <begin position="2"/>
        <end position="39"/>
    </location>
</feature>
<dbReference type="RefSeq" id="WP_281292746.1">
    <property type="nucleotide sequence ID" value="NZ_VIWT01000002.1"/>
</dbReference>
<evidence type="ECO:0000313" key="2">
    <source>
        <dbReference type="EMBL" id="TWF91569.1"/>
    </source>
</evidence>
<dbReference type="InterPro" id="IPR019533">
    <property type="entry name" value="Peptidase_S26"/>
</dbReference>
<sequence>MPPGKLFFLGDNPDGSDDARSYGWGDLATVSGRIGLRVWPLGAFGPLPTGPTLSPVPAPSA</sequence>
<dbReference type="AlphaFoldDB" id="A0A561TWU3"/>
<evidence type="ECO:0000259" key="1">
    <source>
        <dbReference type="Pfam" id="PF10502"/>
    </source>
</evidence>
<dbReference type="Pfam" id="PF10502">
    <property type="entry name" value="Peptidase_S26"/>
    <property type="match status" value="1"/>
</dbReference>
<dbReference type="InterPro" id="IPR036286">
    <property type="entry name" value="LexA/Signal_pep-like_sf"/>
</dbReference>
<proteinExistence type="predicted"/>
<gene>
    <name evidence="2" type="ORF">FHX73_12685</name>
</gene>
<comment type="caution">
    <text evidence="2">The sequence shown here is derived from an EMBL/GenBank/DDBJ whole genome shotgun (WGS) entry which is preliminary data.</text>
</comment>
<evidence type="ECO:0000313" key="3">
    <source>
        <dbReference type="Proteomes" id="UP000317940"/>
    </source>
</evidence>
<keyword evidence="3" id="KW-1185">Reference proteome</keyword>
<dbReference type="EMBL" id="VIWT01000002">
    <property type="protein sequence ID" value="TWF91569.1"/>
    <property type="molecule type" value="Genomic_DNA"/>
</dbReference>
<dbReference type="Proteomes" id="UP000317940">
    <property type="component" value="Unassembled WGS sequence"/>
</dbReference>
<dbReference type="Gene3D" id="2.10.109.10">
    <property type="entry name" value="Umud Fragment, subunit A"/>
    <property type="match status" value="1"/>
</dbReference>
<name>A0A561TWU3_9ACTN</name>
<reference evidence="2 3" key="1">
    <citation type="submission" date="2019-06" db="EMBL/GenBank/DDBJ databases">
        <title>Sequencing the genomes of 1000 actinobacteria strains.</title>
        <authorList>
            <person name="Klenk H.-P."/>
        </authorList>
    </citation>
    <scope>NUCLEOTIDE SEQUENCE [LARGE SCALE GENOMIC DNA]</scope>
    <source>
        <strain evidence="2 3">DSM 44826</strain>
    </source>
</reference>
<dbReference type="SUPFAM" id="SSF51306">
    <property type="entry name" value="LexA/Signal peptidase"/>
    <property type="match status" value="1"/>
</dbReference>